<dbReference type="AlphaFoldDB" id="A0A515EQ32"/>
<evidence type="ECO:0000259" key="2">
    <source>
        <dbReference type="Pfam" id="PF00497"/>
    </source>
</evidence>
<dbReference type="Gene3D" id="3.40.190.10">
    <property type="entry name" value="Periplasmic binding protein-like II"/>
    <property type="match status" value="2"/>
</dbReference>
<dbReference type="PANTHER" id="PTHR38834">
    <property type="entry name" value="PERIPLASMIC SUBSTRATE BINDING PROTEIN FAMILY 3"/>
    <property type="match status" value="1"/>
</dbReference>
<dbReference type="EMBL" id="CP036282">
    <property type="protein sequence ID" value="QDL54778.1"/>
    <property type="molecule type" value="Genomic_DNA"/>
</dbReference>
<feature type="domain" description="Solute-binding protein family 3/N-terminal" evidence="2">
    <location>
        <begin position="27"/>
        <end position="234"/>
    </location>
</feature>
<keyword evidence="1" id="KW-0732">Signal</keyword>
<dbReference type="RefSeq" id="WP_142811937.1">
    <property type="nucleotide sequence ID" value="NZ_CP036282.1"/>
</dbReference>
<evidence type="ECO:0000256" key="1">
    <source>
        <dbReference type="SAM" id="SignalP"/>
    </source>
</evidence>
<name>A0A515EQ32_9BURK</name>
<feature type="chain" id="PRO_5021958081" evidence="1">
    <location>
        <begin position="24"/>
        <end position="237"/>
    </location>
</feature>
<dbReference type="SUPFAM" id="SSF53850">
    <property type="entry name" value="Periplasmic binding protein-like II"/>
    <property type="match status" value="1"/>
</dbReference>
<organism evidence="3 4">
    <name type="scientific">Rhodoferax aquaticus</name>
    <dbReference type="NCBI Taxonomy" id="2527691"/>
    <lineage>
        <taxon>Bacteria</taxon>
        <taxon>Pseudomonadati</taxon>
        <taxon>Pseudomonadota</taxon>
        <taxon>Betaproteobacteria</taxon>
        <taxon>Burkholderiales</taxon>
        <taxon>Comamonadaceae</taxon>
        <taxon>Rhodoferax</taxon>
    </lineage>
</organism>
<dbReference type="KEGG" id="rhg:EXZ61_11680"/>
<protein>
    <submittedName>
        <fullName evidence="3">Transporter substrate-binding domain-containing protein</fullName>
    </submittedName>
</protein>
<dbReference type="InterPro" id="IPR001638">
    <property type="entry name" value="Solute-binding_3/MltF_N"/>
</dbReference>
<reference evidence="4" key="1">
    <citation type="submission" date="2019-02" db="EMBL/GenBank/DDBJ databases">
        <title>Complete genome sequence of Rhodoferax sp. Gr-4.</title>
        <authorList>
            <person name="Jin L."/>
        </authorList>
    </citation>
    <scope>NUCLEOTIDE SEQUENCE [LARGE SCALE GENOMIC DNA]</scope>
    <source>
        <strain evidence="4">Gr-4</strain>
    </source>
</reference>
<sequence length="237" mass="26363">MNLRKKVALFFVGLLGVSSNSLGLSFVTEDYPPFAYVTDYGYLSGSSYQIIDEMLKRTRLAASVKVYPWARAYRMARDGKDVCVFTAARTKDLEEQFKWVGPLSTDSWTLFARADSQIFANTLSDARIYKIGAVNESAQATFLKSNGFAVDTASSEDLNLRKLSLGRFDLWAVGSASGKWLAKKHGVPIKKVMTFREVAVYLACNPSVASSAIVTMNDAIRRMKADGFIDKVLRLYQ</sequence>
<dbReference type="PANTHER" id="PTHR38834:SF3">
    <property type="entry name" value="SOLUTE-BINDING PROTEIN FAMILY 3_N-TERMINAL DOMAIN-CONTAINING PROTEIN"/>
    <property type="match status" value="1"/>
</dbReference>
<gene>
    <name evidence="3" type="ORF">EXZ61_11680</name>
</gene>
<dbReference type="Pfam" id="PF00497">
    <property type="entry name" value="SBP_bac_3"/>
    <property type="match status" value="1"/>
</dbReference>
<keyword evidence="4" id="KW-1185">Reference proteome</keyword>
<accession>A0A515EQ32</accession>
<evidence type="ECO:0000313" key="4">
    <source>
        <dbReference type="Proteomes" id="UP000317365"/>
    </source>
</evidence>
<reference evidence="4" key="2">
    <citation type="journal article" date="2020" name="Int. J. Syst. Evol. Microbiol.">
        <title>Genomic insights into a novel species Rhodoferax aquaticus sp. nov., isolated from freshwater.</title>
        <authorList>
            <person name="Li T."/>
            <person name="Zhuo Y."/>
            <person name="Jin C.Z."/>
            <person name="Wu X."/>
            <person name="Ko S.R."/>
            <person name="Jin F.J."/>
            <person name="Ahn C.Y."/>
            <person name="Oh H.M."/>
            <person name="Lee H.G."/>
            <person name="Jin L."/>
        </authorList>
    </citation>
    <scope>NUCLEOTIDE SEQUENCE [LARGE SCALE GENOMIC DNA]</scope>
    <source>
        <strain evidence="4">Gr-4</strain>
    </source>
</reference>
<proteinExistence type="predicted"/>
<feature type="signal peptide" evidence="1">
    <location>
        <begin position="1"/>
        <end position="23"/>
    </location>
</feature>
<evidence type="ECO:0000313" key="3">
    <source>
        <dbReference type="EMBL" id="QDL54778.1"/>
    </source>
</evidence>
<dbReference type="Proteomes" id="UP000317365">
    <property type="component" value="Chromosome"/>
</dbReference>